<sequence length="337" mass="36172">MLNRKLSVVLFVLALASENPAMAMTGGTSQSVPVNDQDVISNTKQISEYLRQLNQFFGAGESNALKNSSGLGLSEAMSSITGSSFGKYETDSRNITLNSDFAGAHINSSAVQMFYGTNGSAACNQISIQNDLMAKAKSKVSSTVKNAVSKVFGVSSYEAFEEDSDPEIRMAQVCNSARNILAMQLYDIRNAMTVLERRNTALQSYLTENYSDSGQLQKRQYQIGVMQALIQNDMARLQAALAAYDTKAKYYNQIFAESSHTLIYGKRAEKNSLSSATQAVQKIENISGGGVSSLAGMAAGAAVATGLESDAGSNILDKILQAVSRVYDELKEKLGVS</sequence>
<evidence type="ECO:0000313" key="3">
    <source>
        <dbReference type="Proteomes" id="UP000036027"/>
    </source>
</evidence>
<feature type="signal peptide" evidence="1">
    <location>
        <begin position="1"/>
        <end position="23"/>
    </location>
</feature>
<evidence type="ECO:0000256" key="1">
    <source>
        <dbReference type="SAM" id="SignalP"/>
    </source>
</evidence>
<dbReference type="STRING" id="1470200.PL75_01775"/>
<gene>
    <name evidence="2" type="ORF">PL75_01775</name>
</gene>
<proteinExistence type="predicted"/>
<name>A0A0J0YUC2_9NEIS</name>
<dbReference type="RefSeq" id="WP_047760199.1">
    <property type="nucleotide sequence ID" value="NZ_CP091510.1"/>
</dbReference>
<dbReference type="AlphaFoldDB" id="A0A0J0YUC2"/>
<comment type="caution">
    <text evidence="2">The sequence shown here is derived from an EMBL/GenBank/DDBJ whole genome shotgun (WGS) entry which is preliminary data.</text>
</comment>
<accession>A0A0J0YUC2</accession>
<reference evidence="2 3" key="1">
    <citation type="submission" date="2014-11" db="EMBL/GenBank/DDBJ databases">
        <title>Genome of a novel goose pathogen.</title>
        <authorList>
            <person name="Hansen C.M."/>
            <person name="Hueffer K."/>
            <person name="Choi S.C."/>
        </authorList>
    </citation>
    <scope>NUCLEOTIDE SEQUENCE [LARGE SCALE GENOMIC DNA]</scope>
    <source>
        <strain evidence="2 3">KH1503</strain>
    </source>
</reference>
<dbReference type="EMBL" id="JTDO01000002">
    <property type="protein sequence ID" value="KLT73699.1"/>
    <property type="molecule type" value="Genomic_DNA"/>
</dbReference>
<keyword evidence="1" id="KW-0732">Signal</keyword>
<protein>
    <submittedName>
        <fullName evidence="2">Uncharacterized protein</fullName>
    </submittedName>
</protein>
<dbReference type="OrthoDB" id="9992071at2"/>
<organism evidence="2 3">
    <name type="scientific">Neisseria arctica</name>
    <dbReference type="NCBI Taxonomy" id="1470200"/>
    <lineage>
        <taxon>Bacteria</taxon>
        <taxon>Pseudomonadati</taxon>
        <taxon>Pseudomonadota</taxon>
        <taxon>Betaproteobacteria</taxon>
        <taxon>Neisseriales</taxon>
        <taxon>Neisseriaceae</taxon>
        <taxon>Neisseria</taxon>
    </lineage>
</organism>
<keyword evidence="3" id="KW-1185">Reference proteome</keyword>
<dbReference type="Proteomes" id="UP000036027">
    <property type="component" value="Unassembled WGS sequence"/>
</dbReference>
<feature type="chain" id="PRO_5005247494" evidence="1">
    <location>
        <begin position="24"/>
        <end position="337"/>
    </location>
</feature>
<evidence type="ECO:0000313" key="2">
    <source>
        <dbReference type="EMBL" id="KLT73699.1"/>
    </source>
</evidence>
<dbReference type="PATRIC" id="fig|1470200.3.peg.1157"/>